<dbReference type="EMBL" id="JACXAF010000005">
    <property type="protein sequence ID" value="MBD1388776.1"/>
    <property type="molecule type" value="Genomic_DNA"/>
</dbReference>
<comment type="caution">
    <text evidence="1">The sequence shown here is derived from an EMBL/GenBank/DDBJ whole genome shotgun (WGS) entry which is preliminary data.</text>
</comment>
<gene>
    <name evidence="1" type="ORF">IC617_04995</name>
</gene>
<dbReference type="InterPro" id="IPR016181">
    <property type="entry name" value="Acyl_CoA_acyltransferase"/>
</dbReference>
<name>A0A8J6QPN8_9GAMM</name>
<dbReference type="RefSeq" id="WP_191143887.1">
    <property type="nucleotide sequence ID" value="NZ_JACXAF010000005.1"/>
</dbReference>
<dbReference type="SUPFAM" id="SSF55729">
    <property type="entry name" value="Acyl-CoA N-acyltransferases (Nat)"/>
    <property type="match status" value="1"/>
</dbReference>
<sequence length="196" mass="21675">MTATIICFEPAKEKSLLLAYQQAKYQVFYQEYGWHALAVDQAQGIALLDDYDGFSRFFAAVIDDKVVGFLRGTDTAIAFPHASLFQRQQSLLNGCRSVSLNALCVRKPYRGQQYAIGPKPQKLGSALLHYASNYYRAEQFDWLLSSTNPDLVNKVFLPAGFIVLEQGISLSGSPTQISNLCLPLSVKAKQAIATRG</sequence>
<evidence type="ECO:0000313" key="2">
    <source>
        <dbReference type="Proteomes" id="UP000638014"/>
    </source>
</evidence>
<keyword evidence="2" id="KW-1185">Reference proteome</keyword>
<proteinExistence type="predicted"/>
<protein>
    <submittedName>
        <fullName evidence="1">GNAT family N-acetyltransferase</fullName>
    </submittedName>
</protein>
<organism evidence="1 2">
    <name type="scientific">Neiella litorisoli</name>
    <dbReference type="NCBI Taxonomy" id="2771431"/>
    <lineage>
        <taxon>Bacteria</taxon>
        <taxon>Pseudomonadati</taxon>
        <taxon>Pseudomonadota</taxon>
        <taxon>Gammaproteobacteria</taxon>
        <taxon>Alteromonadales</taxon>
        <taxon>Echinimonadaceae</taxon>
        <taxon>Neiella</taxon>
    </lineage>
</organism>
<dbReference type="CDD" id="cd04301">
    <property type="entry name" value="NAT_SF"/>
    <property type="match status" value="1"/>
</dbReference>
<evidence type="ECO:0000313" key="1">
    <source>
        <dbReference type="EMBL" id="MBD1388776.1"/>
    </source>
</evidence>
<dbReference type="Gene3D" id="3.40.630.30">
    <property type="match status" value="1"/>
</dbReference>
<dbReference type="AlphaFoldDB" id="A0A8J6QPN8"/>
<accession>A0A8J6QPN8</accession>
<dbReference type="Proteomes" id="UP000638014">
    <property type="component" value="Unassembled WGS sequence"/>
</dbReference>
<reference evidence="1" key="1">
    <citation type="submission" date="2020-09" db="EMBL/GenBank/DDBJ databases">
        <title>A novel bacterium of genus Neiella, isolated from South China Sea.</title>
        <authorList>
            <person name="Huang H."/>
            <person name="Mo K."/>
            <person name="Hu Y."/>
        </authorList>
    </citation>
    <scope>NUCLEOTIDE SEQUENCE</scope>
    <source>
        <strain evidence="1">HB171785</strain>
    </source>
</reference>